<comment type="caution">
    <text evidence="2">The sequence shown here is derived from an EMBL/GenBank/DDBJ whole genome shotgun (WGS) entry which is preliminary data.</text>
</comment>
<evidence type="ECO:0000256" key="1">
    <source>
        <dbReference type="SAM" id="MobiDB-lite"/>
    </source>
</evidence>
<proteinExistence type="predicted"/>
<evidence type="ECO:0000313" key="2">
    <source>
        <dbReference type="EMBL" id="MDQ0439100.1"/>
    </source>
</evidence>
<feature type="compositionally biased region" description="Polar residues" evidence="1">
    <location>
        <begin position="115"/>
        <end position="127"/>
    </location>
</feature>
<protein>
    <submittedName>
        <fullName evidence="2">Uncharacterized protein</fullName>
    </submittedName>
</protein>
<reference evidence="2 3" key="1">
    <citation type="submission" date="2023-07" db="EMBL/GenBank/DDBJ databases">
        <title>Genomic Encyclopedia of Type Strains, Phase IV (KMG-IV): sequencing the most valuable type-strain genomes for metagenomic binning, comparative biology and taxonomic classification.</title>
        <authorList>
            <person name="Goeker M."/>
        </authorList>
    </citation>
    <scope>NUCLEOTIDE SEQUENCE [LARGE SCALE GENOMIC DNA]</scope>
    <source>
        <strain evidence="2 3">B6-8</strain>
    </source>
</reference>
<feature type="region of interest" description="Disordered" evidence="1">
    <location>
        <begin position="111"/>
        <end position="135"/>
    </location>
</feature>
<name>A0ABU0H9V6_9HYPH</name>
<organism evidence="2 3">
    <name type="scientific">Kaistia dalseonensis</name>
    <dbReference type="NCBI Taxonomy" id="410840"/>
    <lineage>
        <taxon>Bacteria</taxon>
        <taxon>Pseudomonadati</taxon>
        <taxon>Pseudomonadota</taxon>
        <taxon>Alphaproteobacteria</taxon>
        <taxon>Hyphomicrobiales</taxon>
        <taxon>Kaistiaceae</taxon>
        <taxon>Kaistia</taxon>
    </lineage>
</organism>
<dbReference type="Proteomes" id="UP001241603">
    <property type="component" value="Unassembled WGS sequence"/>
</dbReference>
<gene>
    <name evidence="2" type="ORF">QO014_003501</name>
</gene>
<evidence type="ECO:0000313" key="3">
    <source>
        <dbReference type="Proteomes" id="UP001241603"/>
    </source>
</evidence>
<sequence>MPIIEQFTNAEEFWHGMVKPDYNEYLGQKASLRLALHLANSLFHMSDWVFHSHENDVRSAYTLKGKAGQIVAVACEKDFATALEQTCDDFGRIRGIANAGKHLKLAPGGIRPVQNAPSNAANTRSQSTGFGRGRYGTGPWGGTPRVILADPNGNYLEFQSIAEKVYQMWEQELATRGWW</sequence>
<keyword evidence="3" id="KW-1185">Reference proteome</keyword>
<dbReference type="EMBL" id="JAUSVO010000005">
    <property type="protein sequence ID" value="MDQ0439100.1"/>
    <property type="molecule type" value="Genomic_DNA"/>
</dbReference>
<dbReference type="RefSeq" id="WP_266350002.1">
    <property type="nucleotide sequence ID" value="NZ_JAPKNG010000005.1"/>
</dbReference>
<accession>A0ABU0H9V6</accession>